<dbReference type="Pfam" id="PF00373">
    <property type="entry name" value="FERM_M"/>
    <property type="match status" value="1"/>
</dbReference>
<name>A0A9N9ZZ57_BEMTA</name>
<evidence type="ECO:0000313" key="2">
    <source>
        <dbReference type="EMBL" id="CAH0382763.1"/>
    </source>
</evidence>
<dbReference type="CDD" id="cd14473">
    <property type="entry name" value="FERM_B-lobe"/>
    <property type="match status" value="1"/>
</dbReference>
<dbReference type="InterPro" id="IPR019748">
    <property type="entry name" value="FERM_central"/>
</dbReference>
<dbReference type="Proteomes" id="UP001152759">
    <property type="component" value="Chromosome 10"/>
</dbReference>
<dbReference type="InterPro" id="IPR035963">
    <property type="entry name" value="FERM_2"/>
</dbReference>
<dbReference type="AlphaFoldDB" id="A0A9N9ZZ57"/>
<evidence type="ECO:0000313" key="3">
    <source>
        <dbReference type="Proteomes" id="UP001152759"/>
    </source>
</evidence>
<accession>A0A9N9ZZ57</accession>
<keyword evidence="3" id="KW-1185">Reference proteome</keyword>
<dbReference type="EMBL" id="OU963871">
    <property type="protein sequence ID" value="CAH0382763.1"/>
    <property type="molecule type" value="Genomic_DNA"/>
</dbReference>
<proteinExistence type="predicted"/>
<reference evidence="2" key="1">
    <citation type="submission" date="2021-12" db="EMBL/GenBank/DDBJ databases">
        <authorList>
            <person name="King R."/>
        </authorList>
    </citation>
    <scope>NUCLEOTIDE SEQUENCE</scope>
</reference>
<feature type="domain" description="FERM central" evidence="1">
    <location>
        <begin position="134"/>
        <end position="168"/>
    </location>
</feature>
<sequence length="171" mass="19891">MSEVLEDRCNMRWAAHDSTVPLPLVIPPGYAHRVLCHFQVRGSSPPPFLLRKQKKGGKIEGKRRQKMMRKDEKRKSHYIFDSLKAFYVREQFAFSCVCSNCCYEYVVRAGFRSLHTRLSEGELLSHIKRLQRVEYQFFLQVKQDILQGRLPVTPELAAELGAYVVQCESLI</sequence>
<protein>
    <recommendedName>
        <fullName evidence="1">FERM central domain-containing protein</fullName>
    </recommendedName>
</protein>
<dbReference type="SUPFAM" id="SSF47031">
    <property type="entry name" value="Second domain of FERM"/>
    <property type="match status" value="1"/>
</dbReference>
<organism evidence="2 3">
    <name type="scientific">Bemisia tabaci</name>
    <name type="common">Sweetpotato whitefly</name>
    <name type="synonym">Aleurodes tabaci</name>
    <dbReference type="NCBI Taxonomy" id="7038"/>
    <lineage>
        <taxon>Eukaryota</taxon>
        <taxon>Metazoa</taxon>
        <taxon>Ecdysozoa</taxon>
        <taxon>Arthropoda</taxon>
        <taxon>Hexapoda</taxon>
        <taxon>Insecta</taxon>
        <taxon>Pterygota</taxon>
        <taxon>Neoptera</taxon>
        <taxon>Paraneoptera</taxon>
        <taxon>Hemiptera</taxon>
        <taxon>Sternorrhyncha</taxon>
        <taxon>Aleyrodoidea</taxon>
        <taxon>Aleyrodidae</taxon>
        <taxon>Aleyrodinae</taxon>
        <taxon>Bemisia</taxon>
    </lineage>
</organism>
<gene>
    <name evidence="2" type="ORF">BEMITA_LOCUS2265</name>
</gene>
<dbReference type="Gene3D" id="1.20.80.60">
    <property type="match status" value="1"/>
</dbReference>
<evidence type="ECO:0000259" key="1">
    <source>
        <dbReference type="Pfam" id="PF00373"/>
    </source>
</evidence>